<keyword evidence="5 7" id="KW-0472">Membrane</keyword>
<comment type="subcellular location">
    <subcellularLocation>
        <location evidence="1">Cell membrane</location>
        <topology evidence="1">Multi-pass membrane protein</topology>
    </subcellularLocation>
</comment>
<feature type="domain" description="Polysaccharide chain length determinant N-terminal" evidence="8">
    <location>
        <begin position="16"/>
        <end position="109"/>
    </location>
</feature>
<name>A0A090W795_9FLAO</name>
<keyword evidence="2" id="KW-1003">Cell membrane</keyword>
<keyword evidence="3 7" id="KW-0812">Transmembrane</keyword>
<evidence type="ECO:0000256" key="4">
    <source>
        <dbReference type="ARBA" id="ARBA00022989"/>
    </source>
</evidence>
<dbReference type="PANTHER" id="PTHR32309">
    <property type="entry name" value="TYROSINE-PROTEIN KINASE"/>
    <property type="match status" value="1"/>
</dbReference>
<dbReference type="Pfam" id="PF02706">
    <property type="entry name" value="Wzz"/>
    <property type="match status" value="1"/>
</dbReference>
<feature type="coiled-coil region" evidence="6">
    <location>
        <begin position="396"/>
        <end position="431"/>
    </location>
</feature>
<feature type="transmembrane region" description="Helical" evidence="7">
    <location>
        <begin position="30"/>
        <end position="49"/>
    </location>
</feature>
<evidence type="ECO:0000256" key="5">
    <source>
        <dbReference type="ARBA" id="ARBA00023136"/>
    </source>
</evidence>
<dbReference type="InterPro" id="IPR050445">
    <property type="entry name" value="Bact_polysacc_biosynth/exp"/>
</dbReference>
<keyword evidence="6" id="KW-0175">Coiled coil</keyword>
<dbReference type="RefSeq" id="WP_052414992.1">
    <property type="nucleotide sequence ID" value="NZ_BBNS01000011.1"/>
</dbReference>
<dbReference type="Proteomes" id="UP000029646">
    <property type="component" value="Unassembled WGS sequence"/>
</dbReference>
<evidence type="ECO:0000256" key="6">
    <source>
        <dbReference type="SAM" id="Coils"/>
    </source>
</evidence>
<keyword evidence="4 7" id="KW-1133">Transmembrane helix</keyword>
<dbReference type="GO" id="GO:0004715">
    <property type="term" value="F:non-membrane spanning protein tyrosine kinase activity"/>
    <property type="evidence" value="ECO:0007669"/>
    <property type="project" value="UniProtKB-EC"/>
</dbReference>
<sequence length="504" mass="56708">MAKEKYKYLPVTEDSNEINLREILDKYKRFWPWFVIVTSIFLAVAVFYIKKAPNQYTSVASIIINDEKGNSTSRTSNGFDVDLLSGGLSSNSMANELGLLRSKRLMFNTVKALDLNVQYFNDGDLVPRPLYDASPIKVEILQLDEEKLSEAIRNENNILKVKYLGEDGLQLLNETEETVINTSFNSHIKLSFVDFVIKSNVEDTSDVANWKEVTIKFLPLKSVAAAYNKKLEVDLIDDNATLITLKLTDGVAKRSEDILNQLIFEYNKEAIEDKNLIAKNTADFIDERLSIINSELDSVESGKESFKELNRLTDIGAESSMMIQNISEYNKQQQQVATQLEVTGSMLNYLESGSNDLLPANLGLESETNGFVTNYNDLILKRDKLLAGSTNKNPLVVSLNEQIDQLRSNVKQSLLNQRQNLMIQKESLRKRTGSIGSQIARMPGQERQVRGIERQQSIKESLYLFLLQKREENTLELSVTGPKAKIVDSASSSGGSISLALKLF</sequence>
<comment type="caution">
    <text evidence="9">The sequence shown here is derived from an EMBL/GenBank/DDBJ whole genome shotgun (WGS) entry which is preliminary data.</text>
</comment>
<keyword evidence="9" id="KW-0418">Kinase</keyword>
<dbReference type="AlphaFoldDB" id="A0A090W795"/>
<evidence type="ECO:0000256" key="7">
    <source>
        <dbReference type="SAM" id="Phobius"/>
    </source>
</evidence>
<evidence type="ECO:0000256" key="3">
    <source>
        <dbReference type="ARBA" id="ARBA00022692"/>
    </source>
</evidence>
<gene>
    <name evidence="9" type="ORF">JCM19302_1001</name>
</gene>
<evidence type="ECO:0000313" key="10">
    <source>
        <dbReference type="Proteomes" id="UP000029646"/>
    </source>
</evidence>
<dbReference type="EC" id="2.7.10.2" evidence="9"/>
<evidence type="ECO:0000313" key="9">
    <source>
        <dbReference type="EMBL" id="GAL71324.1"/>
    </source>
</evidence>
<proteinExistence type="predicted"/>
<evidence type="ECO:0000256" key="1">
    <source>
        <dbReference type="ARBA" id="ARBA00004651"/>
    </source>
</evidence>
<reference evidence="9 10" key="1">
    <citation type="journal article" date="2014" name="Genome Announc.">
        <title>Draft Genome Sequence of Marine Flavobacterium Jejuia pallidilutea Strain 11shimoA1 and Pigmentation Mutants.</title>
        <authorList>
            <person name="Takatani N."/>
            <person name="Nakanishi M."/>
            <person name="Meirelles P."/>
            <person name="Mino S."/>
            <person name="Suda W."/>
            <person name="Oshima K."/>
            <person name="Hattori M."/>
            <person name="Ohkuma M."/>
            <person name="Hosokawa M."/>
            <person name="Miyashita K."/>
            <person name="Thompson F.L."/>
            <person name="Niwa A."/>
            <person name="Sawabe T."/>
            <person name="Sawabe T."/>
        </authorList>
    </citation>
    <scope>NUCLEOTIDE SEQUENCE [LARGE SCALE GENOMIC DNA]</scope>
    <source>
        <strain evidence="10">JCM19302</strain>
    </source>
</reference>
<dbReference type="GO" id="GO:0005886">
    <property type="term" value="C:plasma membrane"/>
    <property type="evidence" value="ECO:0007669"/>
    <property type="project" value="UniProtKB-SubCell"/>
</dbReference>
<keyword evidence="9" id="KW-0808">Transferase</keyword>
<dbReference type="InterPro" id="IPR003856">
    <property type="entry name" value="LPS_length_determ_N"/>
</dbReference>
<organism evidence="9 10">
    <name type="scientific">Jejuia pallidilutea</name>
    <dbReference type="NCBI Taxonomy" id="504487"/>
    <lineage>
        <taxon>Bacteria</taxon>
        <taxon>Pseudomonadati</taxon>
        <taxon>Bacteroidota</taxon>
        <taxon>Flavobacteriia</taxon>
        <taxon>Flavobacteriales</taxon>
        <taxon>Flavobacteriaceae</taxon>
        <taxon>Jejuia</taxon>
    </lineage>
</organism>
<dbReference type="PANTHER" id="PTHR32309:SF13">
    <property type="entry name" value="FERRIC ENTEROBACTIN TRANSPORT PROTEIN FEPE"/>
    <property type="match status" value="1"/>
</dbReference>
<evidence type="ECO:0000259" key="8">
    <source>
        <dbReference type="Pfam" id="PF02706"/>
    </source>
</evidence>
<dbReference type="EMBL" id="BBNS01000011">
    <property type="protein sequence ID" value="GAL71324.1"/>
    <property type="molecule type" value="Genomic_DNA"/>
</dbReference>
<evidence type="ECO:0000256" key="2">
    <source>
        <dbReference type="ARBA" id="ARBA00022475"/>
    </source>
</evidence>
<accession>A0A090W795</accession>
<protein>
    <submittedName>
        <fullName evidence="9">Tyrosine-protein kinase Wzc</fullName>
        <ecNumber evidence="9">2.7.10.2</ecNumber>
    </submittedName>
</protein>